<dbReference type="GO" id="GO:0016887">
    <property type="term" value="F:ATP hydrolysis activity"/>
    <property type="evidence" value="ECO:0007669"/>
    <property type="project" value="InterPro"/>
</dbReference>
<keyword evidence="1" id="KW-0012">Acyltransferase</keyword>
<dbReference type="OrthoDB" id="2400221at2759"/>
<comment type="caution">
    <text evidence="1">The sequence shown here is derived from an EMBL/GenBank/DDBJ whole genome shotgun (WGS) entry which is preliminary data.</text>
</comment>
<reference evidence="1" key="1">
    <citation type="submission" date="2021-03" db="EMBL/GenBank/DDBJ databases">
        <authorList>
            <person name="Bekaert M."/>
        </authorList>
    </citation>
    <scope>NUCLEOTIDE SEQUENCE</scope>
</reference>
<dbReference type="EMBL" id="CAJPWZ010003250">
    <property type="protein sequence ID" value="CAG2254602.1"/>
    <property type="molecule type" value="Genomic_DNA"/>
</dbReference>
<dbReference type="GO" id="GO:0061630">
    <property type="term" value="F:ubiquitin protein ligase activity"/>
    <property type="evidence" value="ECO:0007669"/>
    <property type="project" value="UniProtKB-EC"/>
</dbReference>
<proteinExistence type="predicted"/>
<evidence type="ECO:0000313" key="1">
    <source>
        <dbReference type="EMBL" id="CAG2254602.1"/>
    </source>
</evidence>
<evidence type="ECO:0000313" key="2">
    <source>
        <dbReference type="Proteomes" id="UP000683360"/>
    </source>
</evidence>
<dbReference type="PANTHER" id="PTHR22605:SF1">
    <property type="entry name" value="RZ-TYPE DOMAIN-CONTAINING PROTEIN"/>
    <property type="match status" value="1"/>
</dbReference>
<dbReference type="AlphaFoldDB" id="A0A8S3VBE8"/>
<gene>
    <name evidence="1" type="ORF">MEDL_66108</name>
</gene>
<dbReference type="InterPro" id="IPR031248">
    <property type="entry name" value="RNF213"/>
</dbReference>
<sequence length="348" mass="39688">MFNFLLHDEIRKLPPGKYLLCFLCRGHSNHPFLDQFSDLLQKPPPMSELKLKQYFKEYWSHISVVTSEVPGLGKSEYIQSSAIKNKTRSACIHISGPMNRLLIIEELMKLCIKPYHVLHVDIGTIHDPYELDLFLFELIVLRHVSVGSTAYALECEKIFIEIANTVKDTLRNSLPVVTCFQRKRIEWDNYNDLKISSEINSPVQVVCQYLKAMDTATLDVKDLYFTGQNKASTLNAMLGDKQSSVKSDLVTALINTSREFAARSVHTCRSTQAATIVDVGSKDISEVLAERVAGMIRWEDSNHLVILFHQNFQTVSALYRNVNDVPKPIDYLFKKQGSTLVDFNKNRL</sequence>
<name>A0A8S3VBE8_MYTED</name>
<keyword evidence="2" id="KW-1185">Reference proteome</keyword>
<keyword evidence="1" id="KW-0808">Transferase</keyword>
<protein>
    <submittedName>
        <fullName evidence="1">RNF213</fullName>
        <ecNumber evidence="1">2.3.2.27</ecNumber>
    </submittedName>
</protein>
<organism evidence="1 2">
    <name type="scientific">Mytilus edulis</name>
    <name type="common">Blue mussel</name>
    <dbReference type="NCBI Taxonomy" id="6550"/>
    <lineage>
        <taxon>Eukaryota</taxon>
        <taxon>Metazoa</taxon>
        <taxon>Spiralia</taxon>
        <taxon>Lophotrochozoa</taxon>
        <taxon>Mollusca</taxon>
        <taxon>Bivalvia</taxon>
        <taxon>Autobranchia</taxon>
        <taxon>Pteriomorphia</taxon>
        <taxon>Mytilida</taxon>
        <taxon>Mytiloidea</taxon>
        <taxon>Mytilidae</taxon>
        <taxon>Mytilinae</taxon>
        <taxon>Mytilus</taxon>
    </lineage>
</organism>
<dbReference type="PANTHER" id="PTHR22605">
    <property type="entry name" value="RZ-TYPE DOMAIN-CONTAINING PROTEIN"/>
    <property type="match status" value="1"/>
</dbReference>
<accession>A0A8S3VBE8</accession>
<dbReference type="EC" id="2.3.2.27" evidence="1"/>
<dbReference type="Proteomes" id="UP000683360">
    <property type="component" value="Unassembled WGS sequence"/>
</dbReference>